<sequence>MVIFLILGNAFCYESLGSSVQGALLRPPQNVTLTSINCDTFLTWHPSPDLTNSTEYEVEIISSRNVPKWTKVTSCQGNKTRERSKLLLPDPFDHYRARVRVRDGARLSEWAFTEVLQPYSDTVIGPLNLSLAATYDSLTAVFVLPHIPTDNNVSKFFKMLTYERTLTKEDHSMHLIAKAENQFWLFFTSLHQELLQKKPGGIFFDSADSETVASTGKGCLTCN</sequence>
<keyword evidence="1" id="KW-0732">Signal</keyword>
<accession>A0AA97LDX7</accession>
<evidence type="ECO:0000256" key="1">
    <source>
        <dbReference type="SAM" id="SignalP"/>
    </source>
</evidence>
<evidence type="ECO:0000313" key="3">
    <source>
        <dbReference type="Proteomes" id="UP001190640"/>
    </source>
</evidence>
<feature type="chain" id="PRO_5041641991" evidence="1">
    <location>
        <begin position="18"/>
        <end position="223"/>
    </location>
</feature>
<protein>
    <submittedName>
        <fullName evidence="4">Interleukin-20 receptor subunit alpha-like</fullName>
    </submittedName>
</protein>
<dbReference type="InterPro" id="IPR050650">
    <property type="entry name" value="Type-II_Cytokine-TF_Rcpt"/>
</dbReference>
<dbReference type="Pfam" id="PF01108">
    <property type="entry name" value="Tissue_fac"/>
    <property type="match status" value="1"/>
</dbReference>
<dbReference type="SUPFAM" id="SSF49265">
    <property type="entry name" value="Fibronectin type III"/>
    <property type="match status" value="1"/>
</dbReference>
<feature type="signal peptide" evidence="1">
    <location>
        <begin position="1"/>
        <end position="17"/>
    </location>
</feature>
<reference evidence="4" key="1">
    <citation type="submission" date="2025-08" db="UniProtKB">
        <authorList>
            <consortium name="RefSeq"/>
        </authorList>
    </citation>
    <scope>IDENTIFICATION</scope>
    <source>
        <tissue evidence="4">Blood</tissue>
    </source>
</reference>
<gene>
    <name evidence="4" type="primary">LOC129340921</name>
</gene>
<feature type="domain" description="Fibronectin type-III" evidence="2">
    <location>
        <begin position="27"/>
        <end position="121"/>
    </location>
</feature>
<keyword evidence="3" id="KW-1185">Reference proteome</keyword>
<dbReference type="Gene3D" id="2.60.40.10">
    <property type="entry name" value="Immunoglobulins"/>
    <property type="match status" value="1"/>
</dbReference>
<dbReference type="GO" id="GO:0004896">
    <property type="term" value="F:cytokine receptor activity"/>
    <property type="evidence" value="ECO:0007669"/>
    <property type="project" value="TreeGrafter"/>
</dbReference>
<proteinExistence type="predicted"/>
<dbReference type="PANTHER" id="PTHR20859">
    <property type="entry name" value="INTERFERON/INTERLEUKIN RECEPTOR"/>
    <property type="match status" value="1"/>
</dbReference>
<name>A0AA97LDX7_EUBMA</name>
<dbReference type="GO" id="GO:0005886">
    <property type="term" value="C:plasma membrane"/>
    <property type="evidence" value="ECO:0007669"/>
    <property type="project" value="TreeGrafter"/>
</dbReference>
<dbReference type="InterPro" id="IPR036116">
    <property type="entry name" value="FN3_sf"/>
</dbReference>
<dbReference type="KEGG" id="emc:129340921"/>
<evidence type="ECO:0000259" key="2">
    <source>
        <dbReference type="PROSITE" id="PS50853"/>
    </source>
</evidence>
<dbReference type="Proteomes" id="UP001190640">
    <property type="component" value="Chromosome 13"/>
</dbReference>
<dbReference type="AlphaFoldDB" id="A0AA97LDX7"/>
<dbReference type="InterPro" id="IPR013783">
    <property type="entry name" value="Ig-like_fold"/>
</dbReference>
<dbReference type="RefSeq" id="XP_054851794.1">
    <property type="nucleotide sequence ID" value="XM_054995819.1"/>
</dbReference>
<dbReference type="PROSITE" id="PS50853">
    <property type="entry name" value="FN3"/>
    <property type="match status" value="1"/>
</dbReference>
<evidence type="ECO:0000313" key="4">
    <source>
        <dbReference type="RefSeq" id="XP_054851794.1"/>
    </source>
</evidence>
<dbReference type="CDD" id="cd00063">
    <property type="entry name" value="FN3"/>
    <property type="match status" value="1"/>
</dbReference>
<dbReference type="InterPro" id="IPR003961">
    <property type="entry name" value="FN3_dom"/>
</dbReference>
<dbReference type="PANTHER" id="PTHR20859:SF84">
    <property type="entry name" value="INTERFERON ALPHA_BETA RECEPTOR 2"/>
    <property type="match status" value="1"/>
</dbReference>
<dbReference type="GeneID" id="129340921"/>
<organism evidence="3 4">
    <name type="scientific">Eublepharis macularius</name>
    <name type="common">Leopard gecko</name>
    <name type="synonym">Cyrtodactylus macularius</name>
    <dbReference type="NCBI Taxonomy" id="481883"/>
    <lineage>
        <taxon>Eukaryota</taxon>
        <taxon>Metazoa</taxon>
        <taxon>Chordata</taxon>
        <taxon>Craniata</taxon>
        <taxon>Vertebrata</taxon>
        <taxon>Euteleostomi</taxon>
        <taxon>Lepidosauria</taxon>
        <taxon>Squamata</taxon>
        <taxon>Bifurcata</taxon>
        <taxon>Gekkota</taxon>
        <taxon>Eublepharidae</taxon>
        <taxon>Eublepharinae</taxon>
        <taxon>Eublepharis</taxon>
    </lineage>
</organism>